<organism evidence="1">
    <name type="scientific">marine sediment metagenome</name>
    <dbReference type="NCBI Taxonomy" id="412755"/>
    <lineage>
        <taxon>unclassified sequences</taxon>
        <taxon>metagenomes</taxon>
        <taxon>ecological metagenomes</taxon>
    </lineage>
</organism>
<reference evidence="1" key="1">
    <citation type="journal article" date="2015" name="Nature">
        <title>Complex archaea that bridge the gap between prokaryotes and eukaryotes.</title>
        <authorList>
            <person name="Spang A."/>
            <person name="Saw J.H."/>
            <person name="Jorgensen S.L."/>
            <person name="Zaremba-Niedzwiedzka K."/>
            <person name="Martijn J."/>
            <person name="Lind A.E."/>
            <person name="van Eijk R."/>
            <person name="Schleper C."/>
            <person name="Guy L."/>
            <person name="Ettema T.J."/>
        </authorList>
    </citation>
    <scope>NUCLEOTIDE SEQUENCE</scope>
</reference>
<sequence length="54" mass="6404">MYELNLSRSDFRNAEMRHDIWDDYLLDALGVPEEERDKITGVQLSIIDFETIET</sequence>
<comment type="caution">
    <text evidence="1">The sequence shown here is derived from an EMBL/GenBank/DDBJ whole genome shotgun (WGS) entry which is preliminary data.</text>
</comment>
<dbReference type="EMBL" id="LAZR01002991">
    <property type="protein sequence ID" value="KKN23242.1"/>
    <property type="molecule type" value="Genomic_DNA"/>
</dbReference>
<name>A0A0F9PFH4_9ZZZZ</name>
<gene>
    <name evidence="1" type="ORF">LCGC14_0906870</name>
</gene>
<accession>A0A0F9PFH4</accession>
<dbReference type="AlphaFoldDB" id="A0A0F9PFH4"/>
<evidence type="ECO:0000313" key="1">
    <source>
        <dbReference type="EMBL" id="KKN23242.1"/>
    </source>
</evidence>
<protein>
    <submittedName>
        <fullName evidence="1">Uncharacterized protein</fullName>
    </submittedName>
</protein>
<proteinExistence type="predicted"/>